<dbReference type="Pfam" id="PF00014">
    <property type="entry name" value="Kunitz_BPTI"/>
    <property type="match status" value="3"/>
</dbReference>
<dbReference type="PRINTS" id="PR00759">
    <property type="entry name" value="BASICPTASE"/>
</dbReference>
<dbReference type="Proteomes" id="UP001209878">
    <property type="component" value="Unassembled WGS sequence"/>
</dbReference>
<dbReference type="PROSITE" id="PS50279">
    <property type="entry name" value="BPTI_KUNITZ_2"/>
    <property type="match status" value="3"/>
</dbReference>
<feature type="domain" description="Antistasin-like" evidence="9">
    <location>
        <begin position="188"/>
        <end position="213"/>
    </location>
</feature>
<dbReference type="PROSITE" id="PS51252">
    <property type="entry name" value="ANTISTASIN"/>
    <property type="match status" value="3"/>
</dbReference>
<dbReference type="GO" id="GO:0005615">
    <property type="term" value="C:extracellular space"/>
    <property type="evidence" value="ECO:0007669"/>
    <property type="project" value="TreeGrafter"/>
</dbReference>
<comment type="subcellular location">
    <subcellularLocation>
        <location evidence="1">Secreted</location>
    </subcellularLocation>
</comment>
<sequence>MVVLSFCRPAVPLSRRPAVPPSRRPAVPPSRRPAVPPSRRPAVPPSRRPAVPPSRRVYTSLHLSHPLTRFFFAPLTKPGKCPRFTISRGRVFCPQRPVDKCRHDGDCPDKEKCCRRRRCGGLECVAPGGTDVCQLPKLPGPCKGSFLSWFYNVKTKKCETFIYGGCKGNGNRFKSKAECEKKCKPVVCSPIMCLMYCEFGFQLNSDGCPICKCLLPCQDVKCKSDEKCIVIKKRPPKAKCVKRVKPGTCPALPKTPPVRCAKPRHKCADDSDCPRRKKCCVNICLARTCVNPAVDVCQLPHRRGSCRKRLLRWYFDKRWNTCRKFVYRGCRGNGNRFETRQQCETKCNPSPCPVKSCALDCKYGLQLDGNGCPICKCLDPCKDVKCKLDERCQVQKPPCEKKPCPPAGVCVKVSKRVCSLPARGGPCFPPLMPWYYNRRRNVCRKFRKRCGRTGNRFASKQACEAVCKPPTCPPFECKLSCKFDFDVDTWGCPVCRCRTELCAERRCKPGTRCVLIQPDCVGCLPVPSCEALRKRGYCPASASSPFCAKPQRKCKADGDCPGTKKCCFVKACGGRVCMEAKQRGERGGTEREKERGREKTERETDR</sequence>
<evidence type="ECO:0000259" key="8">
    <source>
        <dbReference type="PROSITE" id="PS50279"/>
    </source>
</evidence>
<comment type="similarity">
    <text evidence="2">Belongs to the protease inhibitor I15 (antistasin) family.</text>
</comment>
<comment type="caution">
    <text evidence="11">The sequence shown here is derived from an EMBL/GenBank/DDBJ whole genome shotgun (WGS) entry which is preliminary data.</text>
</comment>
<feature type="domain" description="BPTI/Kunitz inhibitor" evidence="8">
    <location>
        <begin position="418"/>
        <end position="467"/>
    </location>
</feature>
<dbReference type="InterPro" id="IPR036880">
    <property type="entry name" value="Kunitz_BPTI_sf"/>
</dbReference>
<dbReference type="InterPro" id="IPR004094">
    <property type="entry name" value="Antistasin-like"/>
</dbReference>
<organism evidence="11 12">
    <name type="scientific">Ridgeia piscesae</name>
    <name type="common">Tubeworm</name>
    <dbReference type="NCBI Taxonomy" id="27915"/>
    <lineage>
        <taxon>Eukaryota</taxon>
        <taxon>Metazoa</taxon>
        <taxon>Spiralia</taxon>
        <taxon>Lophotrochozoa</taxon>
        <taxon>Annelida</taxon>
        <taxon>Polychaeta</taxon>
        <taxon>Sedentaria</taxon>
        <taxon>Canalipalpata</taxon>
        <taxon>Sabellida</taxon>
        <taxon>Siboglinidae</taxon>
        <taxon>Ridgeia</taxon>
    </lineage>
</organism>
<dbReference type="InterPro" id="IPR008197">
    <property type="entry name" value="WAP_dom"/>
</dbReference>
<keyword evidence="5" id="KW-0722">Serine protease inhibitor</keyword>
<dbReference type="SUPFAM" id="SSF57256">
    <property type="entry name" value="Elafin-like"/>
    <property type="match status" value="3"/>
</dbReference>
<keyword evidence="6" id="KW-1015">Disulfide bond</keyword>
<dbReference type="InterPro" id="IPR036645">
    <property type="entry name" value="Elafin-like_sf"/>
</dbReference>
<keyword evidence="3" id="KW-0964">Secreted</keyword>
<feature type="domain" description="BPTI/Kunitz inhibitor" evidence="8">
    <location>
        <begin position="133"/>
        <end position="183"/>
    </location>
</feature>
<dbReference type="SMART" id="SM00131">
    <property type="entry name" value="KU"/>
    <property type="match status" value="3"/>
</dbReference>
<dbReference type="PANTHER" id="PTHR46751">
    <property type="entry name" value="EPPIN"/>
    <property type="match status" value="1"/>
</dbReference>
<proteinExistence type="inferred from homology"/>
<feature type="domain" description="Antistasin-like" evidence="9">
    <location>
        <begin position="472"/>
        <end position="497"/>
    </location>
</feature>
<dbReference type="FunFam" id="4.10.410.10:FF:000002">
    <property type="entry name" value="WAP, follistatin/kazal, immunoglobulin, kunitz and netrin domain-containing 2"/>
    <property type="match status" value="1"/>
</dbReference>
<evidence type="ECO:0000256" key="6">
    <source>
        <dbReference type="ARBA" id="ARBA00023157"/>
    </source>
</evidence>
<gene>
    <name evidence="11" type="ORF">NP493_1590g00049</name>
</gene>
<feature type="domain" description="WAP" evidence="10">
    <location>
        <begin position="242"/>
        <end position="293"/>
    </location>
</feature>
<dbReference type="InterPro" id="IPR011061">
    <property type="entry name" value="Hirudin/antistatin"/>
</dbReference>
<dbReference type="InterPro" id="IPR020901">
    <property type="entry name" value="Prtase_inh_Kunz-CS"/>
</dbReference>
<feature type="domain" description="WAP" evidence="10">
    <location>
        <begin position="74"/>
        <end position="128"/>
    </location>
</feature>
<feature type="region of interest" description="Disordered" evidence="7">
    <location>
        <begin position="14"/>
        <end position="54"/>
    </location>
</feature>
<evidence type="ECO:0000313" key="12">
    <source>
        <dbReference type="Proteomes" id="UP001209878"/>
    </source>
</evidence>
<feature type="domain" description="BPTI/Kunitz inhibitor" evidence="8">
    <location>
        <begin position="297"/>
        <end position="347"/>
    </location>
</feature>
<keyword evidence="4" id="KW-0646">Protease inhibitor</keyword>
<evidence type="ECO:0000256" key="4">
    <source>
        <dbReference type="ARBA" id="ARBA00022690"/>
    </source>
</evidence>
<evidence type="ECO:0000259" key="9">
    <source>
        <dbReference type="PROSITE" id="PS51252"/>
    </source>
</evidence>
<accession>A0AAD9JYD7</accession>
<dbReference type="PROSITE" id="PS51390">
    <property type="entry name" value="WAP"/>
    <property type="match status" value="3"/>
</dbReference>
<dbReference type="SMART" id="SM00217">
    <property type="entry name" value="WAP"/>
    <property type="match status" value="3"/>
</dbReference>
<evidence type="ECO:0000256" key="7">
    <source>
        <dbReference type="SAM" id="MobiDB-lite"/>
    </source>
</evidence>
<feature type="domain" description="WAP" evidence="10">
    <location>
        <begin position="531"/>
        <end position="581"/>
    </location>
</feature>
<evidence type="ECO:0000259" key="10">
    <source>
        <dbReference type="PROSITE" id="PS51390"/>
    </source>
</evidence>
<dbReference type="PROSITE" id="PS00280">
    <property type="entry name" value="BPTI_KUNITZ_1"/>
    <property type="match status" value="2"/>
</dbReference>
<evidence type="ECO:0000256" key="5">
    <source>
        <dbReference type="ARBA" id="ARBA00022900"/>
    </source>
</evidence>
<dbReference type="GO" id="GO:0004867">
    <property type="term" value="F:serine-type endopeptidase inhibitor activity"/>
    <property type="evidence" value="ECO:0007669"/>
    <property type="project" value="UniProtKB-KW"/>
</dbReference>
<reference evidence="11" key="1">
    <citation type="journal article" date="2023" name="Mol. Biol. Evol.">
        <title>Third-Generation Sequencing Reveals the Adaptive Role of the Epigenome in Three Deep-Sea Polychaetes.</title>
        <authorList>
            <person name="Perez M."/>
            <person name="Aroh O."/>
            <person name="Sun Y."/>
            <person name="Lan Y."/>
            <person name="Juniper S.K."/>
            <person name="Young C.R."/>
            <person name="Angers B."/>
            <person name="Qian P.Y."/>
        </authorList>
    </citation>
    <scope>NUCLEOTIDE SEQUENCE</scope>
    <source>
        <strain evidence="11">R07B-5</strain>
    </source>
</reference>
<dbReference type="PANTHER" id="PTHR46751:SF1">
    <property type="entry name" value="WAP FOUR-DISULFIDE CORE DOMAIN PROTEIN 6A"/>
    <property type="match status" value="1"/>
</dbReference>
<evidence type="ECO:0000256" key="3">
    <source>
        <dbReference type="ARBA" id="ARBA00022525"/>
    </source>
</evidence>
<name>A0AAD9JYD7_RIDPI</name>
<dbReference type="Pfam" id="PF00095">
    <property type="entry name" value="WAP"/>
    <property type="match status" value="3"/>
</dbReference>
<dbReference type="InterPro" id="IPR002223">
    <property type="entry name" value="Kunitz_BPTI"/>
</dbReference>
<dbReference type="SUPFAM" id="SSF57262">
    <property type="entry name" value="Leech antihemostatic proteins"/>
    <property type="match status" value="2"/>
</dbReference>
<evidence type="ECO:0000256" key="2">
    <source>
        <dbReference type="ARBA" id="ARBA00008768"/>
    </source>
</evidence>
<keyword evidence="12" id="KW-1185">Reference proteome</keyword>
<dbReference type="AlphaFoldDB" id="A0AAD9JYD7"/>
<feature type="domain" description="Antistasin-like" evidence="9">
    <location>
        <begin position="347"/>
        <end position="377"/>
    </location>
</feature>
<dbReference type="FunFam" id="4.10.410.10:FF:000017">
    <property type="entry name" value="papilin isoform X2"/>
    <property type="match status" value="1"/>
</dbReference>
<dbReference type="Pfam" id="PF02822">
    <property type="entry name" value="Antistasin"/>
    <property type="match status" value="3"/>
</dbReference>
<dbReference type="SUPFAM" id="SSF57362">
    <property type="entry name" value="BPTI-like"/>
    <property type="match status" value="3"/>
</dbReference>
<dbReference type="CDD" id="cd00109">
    <property type="entry name" value="Kunitz-type"/>
    <property type="match status" value="3"/>
</dbReference>
<evidence type="ECO:0000256" key="1">
    <source>
        <dbReference type="ARBA" id="ARBA00004613"/>
    </source>
</evidence>
<dbReference type="InterPro" id="IPR051388">
    <property type="entry name" value="Serpin_venom_toxin"/>
</dbReference>
<dbReference type="EMBL" id="JAODUO010001588">
    <property type="protein sequence ID" value="KAK2161324.1"/>
    <property type="molecule type" value="Genomic_DNA"/>
</dbReference>
<protein>
    <submittedName>
        <fullName evidence="11">Uncharacterized protein</fullName>
    </submittedName>
</protein>
<dbReference type="Gene3D" id="4.10.75.10">
    <property type="entry name" value="Elafin-like"/>
    <property type="match status" value="3"/>
</dbReference>
<feature type="compositionally biased region" description="Pro residues" evidence="7">
    <location>
        <begin position="18"/>
        <end position="52"/>
    </location>
</feature>
<evidence type="ECO:0000313" key="11">
    <source>
        <dbReference type="EMBL" id="KAK2161324.1"/>
    </source>
</evidence>
<feature type="region of interest" description="Disordered" evidence="7">
    <location>
        <begin position="581"/>
        <end position="606"/>
    </location>
</feature>
<dbReference type="Gene3D" id="4.10.410.10">
    <property type="entry name" value="Pancreatic trypsin inhibitor Kunitz domain"/>
    <property type="match status" value="3"/>
</dbReference>